<keyword evidence="1" id="KW-0812">Transmembrane</keyword>
<dbReference type="EMBL" id="LDXK01000001">
    <property type="protein sequence ID" value="KRT67804.1"/>
    <property type="molecule type" value="Genomic_DNA"/>
</dbReference>
<feature type="transmembrane region" description="Helical" evidence="1">
    <location>
        <begin position="28"/>
        <end position="52"/>
    </location>
</feature>
<evidence type="ECO:0000313" key="2">
    <source>
        <dbReference type="EMBL" id="KRT67804.1"/>
    </source>
</evidence>
<reference evidence="2 3" key="1">
    <citation type="submission" date="2015-05" db="EMBL/GenBank/DDBJ databases">
        <title>Critical biogeochemical functions in the subsurface are associated with bacteria from new phyla and little studied lineages.</title>
        <authorList>
            <person name="Hug L.A."/>
            <person name="Thomas B.C."/>
            <person name="Sharon I."/>
            <person name="Brown C.T."/>
            <person name="Sharma R."/>
            <person name="Hettich R.L."/>
            <person name="Wilkins M.J."/>
            <person name="Williams K.H."/>
            <person name="Singh A."/>
            <person name="Banfield J.F."/>
        </authorList>
    </citation>
    <scope>NUCLEOTIDE SEQUENCE [LARGE SCALE GENOMIC DNA]</scope>
    <source>
        <strain evidence="2">CSP1-7</strain>
    </source>
</reference>
<dbReference type="Proteomes" id="UP000051297">
    <property type="component" value="Unassembled WGS sequence"/>
</dbReference>
<sequence>MEDRFDHKLPFYVDMLVPRFSYHPHSSWVQLTFAIIVGSILGGILVSAYFLIF</sequence>
<accession>A0A0T5ZYB9</accession>
<keyword evidence="1" id="KW-0472">Membrane</keyword>
<gene>
    <name evidence="2" type="ORF">XU08_C0001G0214</name>
</gene>
<organism evidence="2 3">
    <name type="scientific">candidate division WWE3 bacterium CSP1-7</name>
    <dbReference type="NCBI Taxonomy" id="1576480"/>
    <lineage>
        <taxon>Bacteria</taxon>
        <taxon>Katanobacteria</taxon>
    </lineage>
</organism>
<keyword evidence="1" id="KW-1133">Transmembrane helix</keyword>
<protein>
    <submittedName>
        <fullName evidence="2">Uncharacterized protein</fullName>
    </submittedName>
</protein>
<evidence type="ECO:0000313" key="3">
    <source>
        <dbReference type="Proteomes" id="UP000051297"/>
    </source>
</evidence>
<evidence type="ECO:0000256" key="1">
    <source>
        <dbReference type="SAM" id="Phobius"/>
    </source>
</evidence>
<proteinExistence type="predicted"/>
<name>A0A0T5ZYB9_UNCKA</name>
<dbReference type="AlphaFoldDB" id="A0A0T5ZYB9"/>
<dbReference type="STRING" id="1576480.XU08_C0001G0214"/>
<comment type="caution">
    <text evidence="2">The sequence shown here is derived from an EMBL/GenBank/DDBJ whole genome shotgun (WGS) entry which is preliminary data.</text>
</comment>